<evidence type="ECO:0000256" key="2">
    <source>
        <dbReference type="ARBA" id="ARBA00006555"/>
    </source>
</evidence>
<gene>
    <name evidence="13" type="ORF">GCM10023333_07230</name>
</gene>
<dbReference type="InterPro" id="IPR003538">
    <property type="entry name" value="TonB"/>
</dbReference>
<dbReference type="InterPro" id="IPR051045">
    <property type="entry name" value="TonB-dependent_transducer"/>
</dbReference>
<comment type="subcellular location">
    <subcellularLocation>
        <location evidence="1 10">Cell inner membrane</location>
        <topology evidence="1 10">Single-pass membrane protein</topology>
        <orientation evidence="1 10">Periplasmic side</orientation>
    </subcellularLocation>
</comment>
<dbReference type="InterPro" id="IPR006260">
    <property type="entry name" value="TonB/TolA_C"/>
</dbReference>
<dbReference type="PROSITE" id="PS52015">
    <property type="entry name" value="TONB_CTD"/>
    <property type="match status" value="1"/>
</dbReference>
<comment type="function">
    <text evidence="10">Interacts with outer membrane receptor proteins that carry out high-affinity binding and energy dependent uptake into the periplasmic space of specific substrates. It could act to transduce energy from the cytoplasmic membrane to specific energy-requiring processes in the outer membrane, resulting in the release into the periplasm of ligands bound by these outer membrane proteins.</text>
</comment>
<feature type="region of interest" description="Disordered" evidence="11">
    <location>
        <begin position="49"/>
        <end position="75"/>
    </location>
</feature>
<evidence type="ECO:0000256" key="6">
    <source>
        <dbReference type="ARBA" id="ARBA00022692"/>
    </source>
</evidence>
<protein>
    <recommendedName>
        <fullName evidence="10">Protein TonB</fullName>
    </recommendedName>
</protein>
<dbReference type="InterPro" id="IPR037682">
    <property type="entry name" value="TonB_C"/>
</dbReference>
<evidence type="ECO:0000259" key="12">
    <source>
        <dbReference type="PROSITE" id="PS52015"/>
    </source>
</evidence>
<organism evidence="13 14">
    <name type="scientific">Ferrimonas pelagia</name>
    <dbReference type="NCBI Taxonomy" id="1177826"/>
    <lineage>
        <taxon>Bacteria</taxon>
        <taxon>Pseudomonadati</taxon>
        <taxon>Pseudomonadota</taxon>
        <taxon>Gammaproteobacteria</taxon>
        <taxon>Alteromonadales</taxon>
        <taxon>Ferrimonadaceae</taxon>
        <taxon>Ferrimonas</taxon>
    </lineage>
</organism>
<dbReference type="Pfam" id="PF03544">
    <property type="entry name" value="TonB_C"/>
    <property type="match status" value="1"/>
</dbReference>
<keyword evidence="6 10" id="KW-0812">Transmembrane</keyword>
<evidence type="ECO:0000256" key="5">
    <source>
        <dbReference type="ARBA" id="ARBA00022519"/>
    </source>
</evidence>
<keyword evidence="9 10" id="KW-0472">Membrane</keyword>
<evidence type="ECO:0000256" key="3">
    <source>
        <dbReference type="ARBA" id="ARBA00022448"/>
    </source>
</evidence>
<keyword evidence="4 10" id="KW-1003">Cell membrane</keyword>
<evidence type="ECO:0000313" key="13">
    <source>
        <dbReference type="EMBL" id="GAA4876516.1"/>
    </source>
</evidence>
<name>A0ABP9EHE7_9GAMM</name>
<evidence type="ECO:0000256" key="8">
    <source>
        <dbReference type="ARBA" id="ARBA00022989"/>
    </source>
</evidence>
<accession>A0ABP9EHE7</accession>
<keyword evidence="5 10" id="KW-0997">Cell inner membrane</keyword>
<evidence type="ECO:0000256" key="11">
    <source>
        <dbReference type="SAM" id="MobiDB-lite"/>
    </source>
</evidence>
<feature type="domain" description="TonB C-terminal" evidence="12">
    <location>
        <begin position="112"/>
        <end position="204"/>
    </location>
</feature>
<keyword evidence="10" id="KW-0735">Signal-anchor</keyword>
<reference evidence="14" key="1">
    <citation type="journal article" date="2019" name="Int. J. Syst. Evol. Microbiol.">
        <title>The Global Catalogue of Microorganisms (GCM) 10K type strain sequencing project: providing services to taxonomists for standard genome sequencing and annotation.</title>
        <authorList>
            <consortium name="The Broad Institute Genomics Platform"/>
            <consortium name="The Broad Institute Genome Sequencing Center for Infectious Disease"/>
            <person name="Wu L."/>
            <person name="Ma J."/>
        </authorList>
    </citation>
    <scope>NUCLEOTIDE SEQUENCE [LARGE SCALE GENOMIC DNA]</scope>
    <source>
        <strain evidence="14">JCM 18401</strain>
    </source>
</reference>
<evidence type="ECO:0000256" key="1">
    <source>
        <dbReference type="ARBA" id="ARBA00004383"/>
    </source>
</evidence>
<sequence length="204" mass="22523">MLRTLIATVLGLTVTLFLFGFMAYLISGGPQRGMENAEIPPIEITMDRQDSNAQQRQRVLPTPPEEPEQPPEIPQMDMDVDTSAADSFSLNLPGANVAGGVSADLGGPGAFGGSGEAMPIVRIEPRYPQEAARRRVEGYVVMSFTIDEVGGVTDIKVIEAEPRRMFDREAINALSRWKYRPKTDDGRPMRQEGQQVRLDFELTN</sequence>
<keyword evidence="3 10" id="KW-0813">Transport</keyword>
<dbReference type="Gene3D" id="3.30.1150.10">
    <property type="match status" value="1"/>
</dbReference>
<evidence type="ECO:0000256" key="9">
    <source>
        <dbReference type="ARBA" id="ARBA00023136"/>
    </source>
</evidence>
<feature type="transmembrane region" description="Helical" evidence="10">
    <location>
        <begin position="6"/>
        <end position="26"/>
    </location>
</feature>
<keyword evidence="7 10" id="KW-0653">Protein transport</keyword>
<evidence type="ECO:0000313" key="14">
    <source>
        <dbReference type="Proteomes" id="UP001499988"/>
    </source>
</evidence>
<dbReference type="SUPFAM" id="SSF74653">
    <property type="entry name" value="TolA/TonB C-terminal domain"/>
    <property type="match status" value="1"/>
</dbReference>
<evidence type="ECO:0000256" key="7">
    <source>
        <dbReference type="ARBA" id="ARBA00022927"/>
    </source>
</evidence>
<dbReference type="NCBIfam" id="TIGR01352">
    <property type="entry name" value="tonB_Cterm"/>
    <property type="match status" value="1"/>
</dbReference>
<dbReference type="PANTHER" id="PTHR33446">
    <property type="entry name" value="PROTEIN TONB-RELATED"/>
    <property type="match status" value="1"/>
</dbReference>
<evidence type="ECO:0000256" key="4">
    <source>
        <dbReference type="ARBA" id="ARBA00022475"/>
    </source>
</evidence>
<comment type="caution">
    <text evidence="13">The sequence shown here is derived from an EMBL/GenBank/DDBJ whole genome shotgun (WGS) entry which is preliminary data.</text>
</comment>
<comment type="similarity">
    <text evidence="2 10">Belongs to the TonB family.</text>
</comment>
<dbReference type="EMBL" id="BAABJZ010000008">
    <property type="protein sequence ID" value="GAA4876516.1"/>
    <property type="molecule type" value="Genomic_DNA"/>
</dbReference>
<dbReference type="RefSeq" id="WP_345333507.1">
    <property type="nucleotide sequence ID" value="NZ_BAABJZ010000008.1"/>
</dbReference>
<proteinExistence type="inferred from homology"/>
<dbReference type="PANTHER" id="PTHR33446:SF14">
    <property type="entry name" value="PROTEIN TONB"/>
    <property type="match status" value="1"/>
</dbReference>
<dbReference type="Proteomes" id="UP001499988">
    <property type="component" value="Unassembled WGS sequence"/>
</dbReference>
<evidence type="ECO:0000256" key="10">
    <source>
        <dbReference type="RuleBase" id="RU362123"/>
    </source>
</evidence>
<keyword evidence="8 10" id="KW-1133">Transmembrane helix</keyword>
<keyword evidence="14" id="KW-1185">Reference proteome</keyword>
<dbReference type="PRINTS" id="PR01374">
    <property type="entry name" value="TONBPROTEIN"/>
</dbReference>